<keyword evidence="4" id="KW-1185">Reference proteome</keyword>
<dbReference type="InterPro" id="IPR036291">
    <property type="entry name" value="NAD(P)-bd_dom_sf"/>
</dbReference>
<evidence type="ECO:0000259" key="2">
    <source>
        <dbReference type="Pfam" id="PF03807"/>
    </source>
</evidence>
<sequence>MKRVGFIGTGHIAAPMVRFLASSGHEVTVSERGADVAAELAASVGAKVRDNQGVIDASDIVFLCLRPAVWEEIVRGLTFRADQQVVSVMADVSVASLLDATSPAKDISVTIPIGFLERGGCPLPAFPKAEPLASLFSPENPVIELSKESQIADHFAASALLSAALTVMKDGADWLGEQTGNPAGAETYVASLIAGFMRDVQKDGQGRILEERSALASPNTLNRVVVDAMEQADTRATIRTVMQALSDKMKGTT</sequence>
<gene>
    <name evidence="3" type="ORF">PFRI_04420</name>
</gene>
<dbReference type="InterPro" id="IPR028939">
    <property type="entry name" value="P5C_Rdtase_cat_N"/>
</dbReference>
<comment type="similarity">
    <text evidence="1">Belongs to the pyrroline-5-carboxylate reductase family.</text>
</comment>
<dbReference type="SUPFAM" id="SSF51735">
    <property type="entry name" value="NAD(P)-binding Rossmann-fold domains"/>
    <property type="match status" value="1"/>
</dbReference>
<evidence type="ECO:0000256" key="1">
    <source>
        <dbReference type="ARBA" id="ARBA00005525"/>
    </source>
</evidence>
<evidence type="ECO:0000313" key="3">
    <source>
        <dbReference type="EMBL" id="OJI95351.1"/>
    </source>
</evidence>
<dbReference type="EMBL" id="MLCB01000033">
    <property type="protein sequence ID" value="OJI95351.1"/>
    <property type="molecule type" value="Genomic_DNA"/>
</dbReference>
<dbReference type="AlphaFoldDB" id="A0A1L9P1I4"/>
<reference evidence="3 4" key="1">
    <citation type="submission" date="2016-10" db="EMBL/GenBank/DDBJ databases">
        <title>Genome sequence of Planktotalea frisia SH6-1.</title>
        <authorList>
            <person name="Poehlein A."/>
            <person name="Bakenhus I."/>
            <person name="Voget S."/>
            <person name="Brinkhoff T."/>
            <person name="Simon M."/>
        </authorList>
    </citation>
    <scope>NUCLEOTIDE SEQUENCE [LARGE SCALE GENOMIC DNA]</scope>
    <source>
        <strain evidence="3 4">SH6-1</strain>
    </source>
</reference>
<proteinExistence type="inferred from homology"/>
<dbReference type="Gene3D" id="3.40.50.720">
    <property type="entry name" value="NAD(P)-binding Rossmann-like Domain"/>
    <property type="match status" value="1"/>
</dbReference>
<organism evidence="3 4">
    <name type="scientific">Planktotalea frisia</name>
    <dbReference type="NCBI Taxonomy" id="696762"/>
    <lineage>
        <taxon>Bacteria</taxon>
        <taxon>Pseudomonadati</taxon>
        <taxon>Pseudomonadota</taxon>
        <taxon>Alphaproteobacteria</taxon>
        <taxon>Rhodobacterales</taxon>
        <taxon>Paracoccaceae</taxon>
        <taxon>Planktotalea</taxon>
    </lineage>
</organism>
<dbReference type="PANTHER" id="PTHR11645">
    <property type="entry name" value="PYRROLINE-5-CARBOXYLATE REDUCTASE"/>
    <property type="match status" value="1"/>
</dbReference>
<evidence type="ECO:0000313" key="4">
    <source>
        <dbReference type="Proteomes" id="UP000184514"/>
    </source>
</evidence>
<name>A0A1L9P1I4_9RHOB</name>
<accession>A0A1L9P1I4</accession>
<dbReference type="PANTHER" id="PTHR11645:SF13">
    <property type="entry name" value="PYRROLINE-5-CARBOXYLATE REDUCTASE CATALYTIC N-TERMINAL DOMAIN-CONTAINING PROTEIN"/>
    <property type="match status" value="1"/>
</dbReference>
<dbReference type="STRING" id="696762.PFRI_04420"/>
<comment type="caution">
    <text evidence="3">The sequence shown here is derived from an EMBL/GenBank/DDBJ whole genome shotgun (WGS) entry which is preliminary data.</text>
</comment>
<protein>
    <submittedName>
        <fullName evidence="3">Pyrroline-5-carboxylate reductase</fullName>
    </submittedName>
</protein>
<dbReference type="OrthoDB" id="9805754at2"/>
<dbReference type="RefSeq" id="WP_072629127.1">
    <property type="nucleotide sequence ID" value="NZ_MLCB01000033.1"/>
</dbReference>
<dbReference type="GO" id="GO:0055129">
    <property type="term" value="P:L-proline biosynthetic process"/>
    <property type="evidence" value="ECO:0007669"/>
    <property type="project" value="TreeGrafter"/>
</dbReference>
<dbReference type="Proteomes" id="UP000184514">
    <property type="component" value="Unassembled WGS sequence"/>
</dbReference>
<dbReference type="GO" id="GO:0004735">
    <property type="term" value="F:pyrroline-5-carboxylate reductase activity"/>
    <property type="evidence" value="ECO:0007669"/>
    <property type="project" value="TreeGrafter"/>
</dbReference>
<feature type="domain" description="Pyrroline-5-carboxylate reductase catalytic N-terminal" evidence="2">
    <location>
        <begin position="3"/>
        <end position="90"/>
    </location>
</feature>
<dbReference type="Pfam" id="PF03807">
    <property type="entry name" value="F420_oxidored"/>
    <property type="match status" value="1"/>
</dbReference>